<feature type="transmembrane region" description="Helical" evidence="1">
    <location>
        <begin position="34"/>
        <end position="54"/>
    </location>
</feature>
<reference evidence="2" key="1">
    <citation type="submission" date="2018-02" db="EMBL/GenBank/DDBJ databases">
        <title>Rhizophora mucronata_Transcriptome.</title>
        <authorList>
            <person name="Meera S.P."/>
            <person name="Sreeshan A."/>
            <person name="Augustine A."/>
        </authorList>
    </citation>
    <scope>NUCLEOTIDE SEQUENCE</scope>
    <source>
        <tissue evidence="2">Leaf</tissue>
    </source>
</reference>
<evidence type="ECO:0000313" key="2">
    <source>
        <dbReference type="EMBL" id="MBX59251.1"/>
    </source>
</evidence>
<protein>
    <submittedName>
        <fullName evidence="2">Uncharacterized protein</fullName>
    </submittedName>
</protein>
<sequence>MLNIGSLRLHICQLLCYDHLNICFVTISTMQSLWSYFMLVCHFLSFLTLPLLLVQQRERNFMCFTWFYVYMFLCLNLISIAGQLLCMILHPF</sequence>
<keyword evidence="1" id="KW-1133">Transmembrane helix</keyword>
<name>A0A2P2PX14_RHIMU</name>
<keyword evidence="1" id="KW-0472">Membrane</keyword>
<accession>A0A2P2PX14</accession>
<proteinExistence type="predicted"/>
<organism evidence="2">
    <name type="scientific">Rhizophora mucronata</name>
    <name type="common">Asiatic mangrove</name>
    <dbReference type="NCBI Taxonomy" id="61149"/>
    <lineage>
        <taxon>Eukaryota</taxon>
        <taxon>Viridiplantae</taxon>
        <taxon>Streptophyta</taxon>
        <taxon>Embryophyta</taxon>
        <taxon>Tracheophyta</taxon>
        <taxon>Spermatophyta</taxon>
        <taxon>Magnoliopsida</taxon>
        <taxon>eudicotyledons</taxon>
        <taxon>Gunneridae</taxon>
        <taxon>Pentapetalae</taxon>
        <taxon>rosids</taxon>
        <taxon>fabids</taxon>
        <taxon>Malpighiales</taxon>
        <taxon>Rhizophoraceae</taxon>
        <taxon>Rhizophora</taxon>
    </lineage>
</organism>
<dbReference type="AlphaFoldDB" id="A0A2P2PX14"/>
<keyword evidence="1" id="KW-0812">Transmembrane</keyword>
<dbReference type="EMBL" id="GGEC01078767">
    <property type="protein sequence ID" value="MBX59251.1"/>
    <property type="molecule type" value="Transcribed_RNA"/>
</dbReference>
<evidence type="ECO:0000256" key="1">
    <source>
        <dbReference type="SAM" id="Phobius"/>
    </source>
</evidence>
<feature type="transmembrane region" description="Helical" evidence="1">
    <location>
        <begin position="66"/>
        <end position="90"/>
    </location>
</feature>